<protein>
    <submittedName>
        <fullName evidence="3">Uncharacterized protein</fullName>
    </submittedName>
</protein>
<feature type="coiled-coil region" evidence="1">
    <location>
        <begin position="477"/>
        <end position="522"/>
    </location>
</feature>
<sequence length="1092" mass="123985">MDAGPVSNNLSVNVVPGADQPSTIDQVQSGARQIDQTAKEVVETQGFGTFSVISLGKAIFRKCGLILGTPLVLMSLLISPFLCLYDVCRFVSLSGRKITQPEGPVQKLLPMTKNHVENVDKLKQENTGLSNEVAARKIETDQLNSAKAQTDQQLVQFKQQNDQLKQQNDQLGHQVAQQQNDNAEIAARAENAERQAAALNDQLAQLQHDNANVAARAESAERQAVALKGQVAHAQQEKGQLDRQMAKLKKDQADAAARADSRESSLKKEAEQCNKDKSLLTLELESLKAEFDAQVADKELQIQQIKEALDTAHQQLSDSHADDHRAKEELTGQIRSLEEQLVTHQNQARALGQKHQDQMRDLKLQHQMGMEVLEAQKDAMMKELYTEITRLQEEKQRGEQEHNRRLNELQSRVFDQKERIAHFEAQEQEWTNRLRNFATQQPVQDLPTDQGVMNYNYLVQHQQTEQKTALLEQTQLRTQAQEMYQKLAALVEQQKQEYSVEKANYEEALTSLQAQYNELEAINLEQDNAFRLAEQKLKQQLEDAKEQLPQRALHFQRALGAQGIENEQLQSRIKELEELQQSLERGGNELEEQLSALKEKCQVLESEVHESAEVKGQLENQLEAQKKGNDELSVKVTELQNEIEKAQEGADNSIALAMQLREFIKSKGAELPSPETIKIHSDVLELPVRMKCITINQHLRAVVKEVKVIRQKLELLEEESKVKPQQLEDSKASAERLKDGFEDEQKKLSAMLARQRGVNRQLAEKLEGTESTVRKKRDEKKQLESELQGAKAKVQSLTTELDDARGLLVRMGETLEGYERESEESKQRLMKVSDAAQKAGTLSQQLVKSAINSDRGDIDLSQDREALVRKIQSLTVKHHDMEVQIRSLQLQKESLNNQLTQQMLDSEQRDGELIELKRKDIADLEERLIQVEAEKEAISDEIAGYRKSNSEFVVRNLKLIEENEKINGKLKVAEGINSQLEEQVEGLEFKWLETEQALNSLDVEYRGPDAGSLNPEELKTRIREKDRQQTEELGQAWSEVHKERERNEALSNHLKDLKKPEFEENDHLIRSNASRIVEGAISGALAQLATKK</sequence>
<organism evidence="3 4">
    <name type="scientific">Endozoicomonas elysicola</name>
    <dbReference type="NCBI Taxonomy" id="305900"/>
    <lineage>
        <taxon>Bacteria</taxon>
        <taxon>Pseudomonadati</taxon>
        <taxon>Pseudomonadota</taxon>
        <taxon>Gammaproteobacteria</taxon>
        <taxon>Oceanospirillales</taxon>
        <taxon>Endozoicomonadaceae</taxon>
        <taxon>Endozoicomonas</taxon>
    </lineage>
</organism>
<gene>
    <name evidence="3" type="ORF">GV64_11015</name>
</gene>
<feature type="region of interest" description="Disordered" evidence="2">
    <location>
        <begin position="768"/>
        <end position="787"/>
    </location>
</feature>
<feature type="coiled-coil region" evidence="1">
    <location>
        <begin position="878"/>
        <end position="990"/>
    </location>
</feature>
<evidence type="ECO:0000313" key="3">
    <source>
        <dbReference type="EMBL" id="KEI71201.1"/>
    </source>
</evidence>
<feature type="region of interest" description="Disordered" evidence="2">
    <location>
        <begin position="249"/>
        <end position="273"/>
    </location>
</feature>
<accession>A0A081KAM5</accession>
<evidence type="ECO:0000313" key="4">
    <source>
        <dbReference type="Proteomes" id="UP000027997"/>
    </source>
</evidence>
<reference evidence="3 4" key="1">
    <citation type="submission" date="2014-06" db="EMBL/GenBank/DDBJ databases">
        <title>Whole Genome Sequences of Three Symbiotic Endozoicomonas Bacteria.</title>
        <authorList>
            <person name="Neave M.J."/>
            <person name="Apprill A."/>
            <person name="Voolstra C.R."/>
        </authorList>
    </citation>
    <scope>NUCLEOTIDE SEQUENCE [LARGE SCALE GENOMIC DNA]</scope>
    <source>
        <strain evidence="3 4">DSM 22380</strain>
    </source>
</reference>
<keyword evidence="4" id="KW-1185">Reference proteome</keyword>
<dbReference type="AlphaFoldDB" id="A0A081KAM5"/>
<comment type="caution">
    <text evidence="3">The sequence shown here is derived from an EMBL/GenBank/DDBJ whole genome shotgun (WGS) entry which is preliminary data.</text>
</comment>
<dbReference type="Proteomes" id="UP000027997">
    <property type="component" value="Unassembled WGS sequence"/>
</dbReference>
<evidence type="ECO:0000256" key="2">
    <source>
        <dbReference type="SAM" id="MobiDB-lite"/>
    </source>
</evidence>
<name>A0A081KAM5_9GAMM</name>
<feature type="coiled-coil region" evidence="1">
    <location>
        <begin position="381"/>
        <end position="426"/>
    </location>
</feature>
<dbReference type="STRING" id="305900.GV64_11015"/>
<feature type="coiled-coil region" evidence="1">
    <location>
        <begin position="559"/>
        <end position="656"/>
    </location>
</feature>
<proteinExistence type="predicted"/>
<keyword evidence="1" id="KW-0175">Coiled coil</keyword>
<dbReference type="EMBL" id="JOJP01000001">
    <property type="protein sequence ID" value="KEI71201.1"/>
    <property type="molecule type" value="Genomic_DNA"/>
</dbReference>
<evidence type="ECO:0000256" key="1">
    <source>
        <dbReference type="SAM" id="Coils"/>
    </source>
</evidence>